<feature type="region of interest" description="Disordered" evidence="1">
    <location>
        <begin position="328"/>
        <end position="348"/>
    </location>
</feature>
<evidence type="ECO:0008006" key="4">
    <source>
        <dbReference type="Google" id="ProtNLM"/>
    </source>
</evidence>
<feature type="non-terminal residue" evidence="2">
    <location>
        <position position="1"/>
    </location>
</feature>
<feature type="region of interest" description="Disordered" evidence="1">
    <location>
        <begin position="48"/>
        <end position="71"/>
    </location>
</feature>
<evidence type="ECO:0000313" key="3">
    <source>
        <dbReference type="Proteomes" id="UP001189429"/>
    </source>
</evidence>
<feature type="compositionally biased region" description="Basic and acidic residues" evidence="1">
    <location>
        <begin position="56"/>
        <end position="71"/>
    </location>
</feature>
<proteinExistence type="predicted"/>
<name>A0ABN9VJ15_9DINO</name>
<feature type="non-terminal residue" evidence="2">
    <location>
        <position position="662"/>
    </location>
</feature>
<reference evidence="2" key="1">
    <citation type="submission" date="2023-10" db="EMBL/GenBank/DDBJ databases">
        <authorList>
            <person name="Chen Y."/>
            <person name="Shah S."/>
            <person name="Dougan E. K."/>
            <person name="Thang M."/>
            <person name="Chan C."/>
        </authorList>
    </citation>
    <scope>NUCLEOTIDE SEQUENCE [LARGE SCALE GENOMIC DNA]</scope>
</reference>
<dbReference type="InterPro" id="IPR036397">
    <property type="entry name" value="RNaseH_sf"/>
</dbReference>
<evidence type="ECO:0000313" key="2">
    <source>
        <dbReference type="EMBL" id="CAK0873248.1"/>
    </source>
</evidence>
<gene>
    <name evidence="2" type="ORF">PCOR1329_LOCUS58507</name>
</gene>
<keyword evidence="3" id="KW-1185">Reference proteome</keyword>
<dbReference type="EMBL" id="CAUYUJ010017259">
    <property type="protein sequence ID" value="CAK0873248.1"/>
    <property type="molecule type" value="Genomic_DNA"/>
</dbReference>
<evidence type="ECO:0000256" key="1">
    <source>
        <dbReference type="SAM" id="MobiDB-lite"/>
    </source>
</evidence>
<accession>A0ABN9VJ15</accession>
<organism evidence="2 3">
    <name type="scientific">Prorocentrum cordatum</name>
    <dbReference type="NCBI Taxonomy" id="2364126"/>
    <lineage>
        <taxon>Eukaryota</taxon>
        <taxon>Sar</taxon>
        <taxon>Alveolata</taxon>
        <taxon>Dinophyceae</taxon>
        <taxon>Prorocentrales</taxon>
        <taxon>Prorocentraceae</taxon>
        <taxon>Prorocentrum</taxon>
    </lineage>
</organism>
<sequence length="662" mass="74478">VPHEADIHRCSFDVPSLPDESGERVWSDWVDRIQASFRVNAKPCVCQGRRRRHKSDWRSSSDSDQRKQQRDEQHLQYMVAMLREINDALVIEGNRSPPESRTKEAMIVDIHQEGSSNPTEARMRAKMKALVDKPKEAKRKKFEIENHFDDCGDSITGLGMSSELFAIYKATMELRGAKALESVGISMFNARDSWMESYERCQPLAILCGEVALYQLDRGRGFINESPAGSKLYHEPPWRRVAVYPGVVYAMVDHCKAGLRSSTGVPMRKRTEQLASHEALLRHAAMFQCDGGHELETIEGREETERARTWPWSFAVSIANGIMDYSASPRTRASSTEADDAQSEQRPTTQLQELEYHYLTEMWTLKTYQMEEEQAMDGDWARWDLGSARRALFRNNEAMKRMLTAAGVPPKVIQVVEDIVDTCGVCRLCMNGCIRFTVARELVDKSLEYLLNFIWTAWIQMFGPMAVLTVDGEGAMASKEAGMALGKIGTTRKLKAPGQHAQVAERHHKILRRQLHLIDAQCRENDIKTSFARKLAEAAYANNAFQMIGDGTPSKALYGRVPRGLAISRHAQRLREIATTSIIEATAQARMERAAKSRAAPVLEALKLEIGDLVHFFNRGKAPKEVPNWKGPAKVVSAAAPETGTLTIQWQGRIMAIKATDV</sequence>
<comment type="caution">
    <text evidence="2">The sequence shown here is derived from an EMBL/GenBank/DDBJ whole genome shotgun (WGS) entry which is preliminary data.</text>
</comment>
<dbReference type="Proteomes" id="UP001189429">
    <property type="component" value="Unassembled WGS sequence"/>
</dbReference>
<dbReference type="Gene3D" id="3.30.420.10">
    <property type="entry name" value="Ribonuclease H-like superfamily/Ribonuclease H"/>
    <property type="match status" value="1"/>
</dbReference>
<protein>
    <recommendedName>
        <fullName evidence="4">Integrase catalytic domain-containing protein</fullName>
    </recommendedName>
</protein>